<sequence length="707" mass="76657">MMNRKSHPPSFSPRWSNRLYAIASAIYRKRPVWMVSFSASEASLAEGLRAACASTAMLAVGNLLHDPTFAWAAIGAFWTCLADAAGSNRARFASMMGFALLSTLCGGLTALASASGTAVAALAVLVFTSLGAFGRIWGAATSQVTILAATACVVMVDRPMRDVREGLAFLGVYLLGCLFAVALSLTVWRIHPFGASRASLRTVYWRLADIALDSARLLQQRSTPREWATHAAQFRADARAALERSRKALARVPATRTGARETYDTLLGLLTEGEALFAYLIAVSGACEKMPAGANNEPPARHTVRAARLLAGMGELLRNIGVDANEARWTHLAWLQMRLRRLARRLEPALMEPVKLKSDFELVDFTPVQAPPRFAGSVAVTLARVWSTLKANLSFESVGLRHAARVGVTTTAGFLVIRALGLPFGYWATMATLLILQPSIAATWPRSIERAAGSIVGGVLAAGIGYAIHSPLGISLAVFPLVMATMALRPVSYSLFVLFLTPTFVLVADFATPGASEFAFALTRLGNNVLGCVLALFATFYLWPTREKTDYRAYLGDAVRANLAYLLAALESPRRNEKDVERLRRAAGLGSNNAEEAVARVRLEKLEDSMVDTVTLTVLSLLRKMAGTATQLRLSANRHEQHDMDAQLRAWVTAVSADIEAALNRTIVPLRHELPPRERLSSLEADAVGELALMQRLLTERMREARG</sequence>
<dbReference type="AlphaFoldDB" id="A0A6J5A990"/>
<keyword evidence="2" id="KW-1003">Cell membrane</keyword>
<accession>A0A6J5A990</accession>
<dbReference type="PANTHER" id="PTHR30509:SF9">
    <property type="entry name" value="MULTIDRUG RESISTANCE PROTEIN MDTO"/>
    <property type="match status" value="1"/>
</dbReference>
<evidence type="ECO:0000313" key="9">
    <source>
        <dbReference type="EMBL" id="CAB3658632.1"/>
    </source>
</evidence>
<organism evidence="9 10">
    <name type="scientific">Paraburkholderia phenoliruptrix</name>
    <dbReference type="NCBI Taxonomy" id="252970"/>
    <lineage>
        <taxon>Bacteria</taxon>
        <taxon>Pseudomonadati</taxon>
        <taxon>Pseudomonadota</taxon>
        <taxon>Betaproteobacteria</taxon>
        <taxon>Burkholderiales</taxon>
        <taxon>Burkholderiaceae</taxon>
        <taxon>Paraburkholderia</taxon>
    </lineage>
</organism>
<dbReference type="InterPro" id="IPR049453">
    <property type="entry name" value="Memb_transporter_dom"/>
</dbReference>
<evidence type="ECO:0000256" key="6">
    <source>
        <dbReference type="ARBA" id="ARBA00043993"/>
    </source>
</evidence>
<keyword evidence="4 7" id="KW-1133">Transmembrane helix</keyword>
<evidence type="ECO:0000256" key="4">
    <source>
        <dbReference type="ARBA" id="ARBA00022989"/>
    </source>
</evidence>
<feature type="transmembrane region" description="Helical" evidence="7">
    <location>
        <begin position="136"/>
        <end position="156"/>
    </location>
</feature>
<dbReference type="PANTHER" id="PTHR30509">
    <property type="entry name" value="P-HYDROXYBENZOIC ACID EFFLUX PUMP SUBUNIT-RELATED"/>
    <property type="match status" value="1"/>
</dbReference>
<gene>
    <name evidence="9" type="ORF">LMG22037_01337</name>
</gene>
<evidence type="ECO:0000313" key="10">
    <source>
        <dbReference type="Proteomes" id="UP000494249"/>
    </source>
</evidence>
<evidence type="ECO:0000256" key="3">
    <source>
        <dbReference type="ARBA" id="ARBA00022692"/>
    </source>
</evidence>
<protein>
    <recommendedName>
        <fullName evidence="8">Integral membrane bound transporter domain-containing protein</fullName>
    </recommendedName>
</protein>
<evidence type="ECO:0000256" key="1">
    <source>
        <dbReference type="ARBA" id="ARBA00004651"/>
    </source>
</evidence>
<dbReference type="Proteomes" id="UP000494249">
    <property type="component" value="Unassembled WGS sequence"/>
</dbReference>
<proteinExistence type="inferred from homology"/>
<comment type="similarity">
    <text evidence="6">Belongs to the YccS/YhfK family.</text>
</comment>
<evidence type="ECO:0000259" key="8">
    <source>
        <dbReference type="Pfam" id="PF13515"/>
    </source>
</evidence>
<keyword evidence="5 7" id="KW-0472">Membrane</keyword>
<feature type="domain" description="Integral membrane bound transporter" evidence="8">
    <location>
        <begin position="414"/>
        <end position="537"/>
    </location>
</feature>
<evidence type="ECO:0000256" key="7">
    <source>
        <dbReference type="SAM" id="Phobius"/>
    </source>
</evidence>
<evidence type="ECO:0000256" key="5">
    <source>
        <dbReference type="ARBA" id="ARBA00023136"/>
    </source>
</evidence>
<feature type="transmembrane region" description="Helical" evidence="7">
    <location>
        <begin position="98"/>
        <end position="130"/>
    </location>
</feature>
<dbReference type="EMBL" id="CADIKB010000004">
    <property type="protein sequence ID" value="CAB3658632.1"/>
    <property type="molecule type" value="Genomic_DNA"/>
</dbReference>
<reference evidence="9 10" key="1">
    <citation type="submission" date="2020-04" db="EMBL/GenBank/DDBJ databases">
        <authorList>
            <person name="De Canck E."/>
        </authorList>
    </citation>
    <scope>NUCLEOTIDE SEQUENCE [LARGE SCALE GENOMIC DNA]</scope>
    <source>
        <strain evidence="9 10">LMG 22037</strain>
    </source>
</reference>
<feature type="transmembrane region" description="Helical" evidence="7">
    <location>
        <begin position="415"/>
        <end position="436"/>
    </location>
</feature>
<dbReference type="RefSeq" id="WP_035480520.1">
    <property type="nucleotide sequence ID" value="NZ_CADFGL010000006.1"/>
</dbReference>
<comment type="subcellular location">
    <subcellularLocation>
        <location evidence="1">Cell membrane</location>
        <topology evidence="1">Multi-pass membrane protein</topology>
    </subcellularLocation>
</comment>
<name>A0A6J5A990_9BURK</name>
<feature type="transmembrane region" description="Helical" evidence="7">
    <location>
        <begin position="495"/>
        <end position="513"/>
    </location>
</feature>
<keyword evidence="3 7" id="KW-0812">Transmembrane</keyword>
<evidence type="ECO:0000256" key="2">
    <source>
        <dbReference type="ARBA" id="ARBA00022475"/>
    </source>
</evidence>
<feature type="transmembrane region" description="Helical" evidence="7">
    <location>
        <begin position="525"/>
        <end position="543"/>
    </location>
</feature>
<dbReference type="Pfam" id="PF13515">
    <property type="entry name" value="FUSC_2"/>
    <property type="match status" value="1"/>
</dbReference>
<dbReference type="GO" id="GO:0005886">
    <property type="term" value="C:plasma membrane"/>
    <property type="evidence" value="ECO:0007669"/>
    <property type="project" value="UniProtKB-SubCell"/>
</dbReference>
<feature type="transmembrane region" description="Helical" evidence="7">
    <location>
        <begin position="168"/>
        <end position="188"/>
    </location>
</feature>